<reference evidence="2 3" key="1">
    <citation type="submission" date="2016-02" db="EMBL/GenBank/DDBJ databases">
        <title>Genome analysis of coral dinoflagellate symbionts highlights evolutionary adaptations to a symbiotic lifestyle.</title>
        <authorList>
            <person name="Aranda M."/>
            <person name="Li Y."/>
            <person name="Liew Y.J."/>
            <person name="Baumgarten S."/>
            <person name="Simakov O."/>
            <person name="Wilson M."/>
            <person name="Piel J."/>
            <person name="Ashoor H."/>
            <person name="Bougouffa S."/>
            <person name="Bajic V.B."/>
            <person name="Ryu T."/>
            <person name="Ravasi T."/>
            <person name="Bayer T."/>
            <person name="Micklem G."/>
            <person name="Kim H."/>
            <person name="Bhak J."/>
            <person name="Lajeunesse T.C."/>
            <person name="Voolstra C.R."/>
        </authorList>
    </citation>
    <scope>NUCLEOTIDE SEQUENCE [LARGE SCALE GENOMIC DNA]</scope>
    <source>
        <strain evidence="2 3">CCMP2467</strain>
    </source>
</reference>
<accession>A0A1Q8ZJS1</accession>
<evidence type="ECO:0000313" key="3">
    <source>
        <dbReference type="Proteomes" id="UP000186817"/>
    </source>
</evidence>
<dbReference type="Proteomes" id="UP000186817">
    <property type="component" value="Unassembled WGS sequence"/>
</dbReference>
<feature type="transmembrane region" description="Helical" evidence="1">
    <location>
        <begin position="49"/>
        <end position="75"/>
    </location>
</feature>
<gene>
    <name evidence="2" type="ORF">AK812_SmicGene48958</name>
</gene>
<evidence type="ECO:0000256" key="1">
    <source>
        <dbReference type="SAM" id="Phobius"/>
    </source>
</evidence>
<keyword evidence="1" id="KW-0812">Transmembrane</keyword>
<comment type="caution">
    <text evidence="2">The sequence shown here is derived from an EMBL/GenBank/DDBJ whole genome shotgun (WGS) entry which is preliminary data.</text>
</comment>
<keyword evidence="1" id="KW-0472">Membrane</keyword>
<protein>
    <submittedName>
        <fullName evidence="2">Uncharacterized protein</fullName>
    </submittedName>
</protein>
<sequence>MSTSSAEGRGAGHFIVGVVLPIFVRGTKSCLWQSLKAVAAGAPSQGLRLCLLVMAMARATLLAANLVLSALLLLAAGPRHFLVDTVLRSFSTTSLAVLLQ</sequence>
<organism evidence="2 3">
    <name type="scientific">Symbiodinium microadriaticum</name>
    <name type="common">Dinoflagellate</name>
    <name type="synonym">Zooxanthella microadriatica</name>
    <dbReference type="NCBI Taxonomy" id="2951"/>
    <lineage>
        <taxon>Eukaryota</taxon>
        <taxon>Sar</taxon>
        <taxon>Alveolata</taxon>
        <taxon>Dinophyceae</taxon>
        <taxon>Suessiales</taxon>
        <taxon>Symbiodiniaceae</taxon>
        <taxon>Symbiodinium</taxon>
    </lineage>
</organism>
<feature type="non-terminal residue" evidence="2">
    <location>
        <position position="100"/>
    </location>
</feature>
<name>A0A1Q8ZJS1_SYMMI</name>
<dbReference type="EMBL" id="LSRX01009378">
    <property type="protein sequence ID" value="OLP21877.1"/>
    <property type="molecule type" value="Genomic_DNA"/>
</dbReference>
<proteinExistence type="predicted"/>
<dbReference type="OrthoDB" id="10346626at2759"/>
<keyword evidence="3" id="KW-1185">Reference proteome</keyword>
<dbReference type="AlphaFoldDB" id="A0A1Q8ZJS1"/>
<keyword evidence="1" id="KW-1133">Transmembrane helix</keyword>
<evidence type="ECO:0000313" key="2">
    <source>
        <dbReference type="EMBL" id="OLP21877.1"/>
    </source>
</evidence>